<dbReference type="InterPro" id="IPR014710">
    <property type="entry name" value="RmlC-like_jellyroll"/>
</dbReference>
<keyword evidence="2" id="KW-1185">Reference proteome</keyword>
<evidence type="ECO:0000313" key="2">
    <source>
        <dbReference type="Proteomes" id="UP001470230"/>
    </source>
</evidence>
<evidence type="ECO:0000313" key="1">
    <source>
        <dbReference type="EMBL" id="KAK8884151.1"/>
    </source>
</evidence>
<dbReference type="Proteomes" id="UP001470230">
    <property type="component" value="Unassembled WGS sequence"/>
</dbReference>
<dbReference type="Pfam" id="PF00908">
    <property type="entry name" value="dTDP_sugar_isom"/>
    <property type="match status" value="1"/>
</dbReference>
<reference evidence="1 2" key="1">
    <citation type="submission" date="2024-04" db="EMBL/GenBank/DDBJ databases">
        <title>Tritrichomonas musculus Genome.</title>
        <authorList>
            <person name="Alves-Ferreira E."/>
            <person name="Grigg M."/>
            <person name="Lorenzi H."/>
            <person name="Galac M."/>
        </authorList>
    </citation>
    <scope>NUCLEOTIDE SEQUENCE [LARGE SCALE GENOMIC DNA]</scope>
    <source>
        <strain evidence="1 2">EAF2021</strain>
    </source>
</reference>
<proteinExistence type="predicted"/>
<sequence>MIKYFIKKDLEVKDCCTYTAVRDCKDVNSVDKIEFFNVTKNFTDPAMQQVNVSRSKLNVIRGIHISAFPKVVFCPVGRIYDVVVDMRPDSPTFKKWCGAWLDKDTHIVCPPFCAHGVFAGEDDSAICYYQGGTFFNHLDYAISCKDPKLNVKFPDPVDADDYVMSPKDLSSKCADPELWDKIKARMDDPIKDMHTVTNSDVVLISTSGESETQPFLVSVNNHKNEANESLRAHFLVMNTLNRESVRAALVSLRPKCGVIYQVSTNSSYRAASTDILTEVFNIIQICDELKHQLVIVANPELKEYGIINELIQKERKNEVLLIDSTSKSLSDIANTSVDYLIKTMKTY</sequence>
<gene>
    <name evidence="1" type="ORF">M9Y10_043257</name>
</gene>
<dbReference type="Gene3D" id="2.60.120.10">
    <property type="entry name" value="Jelly Rolls"/>
    <property type="match status" value="1"/>
</dbReference>
<organism evidence="1 2">
    <name type="scientific">Tritrichomonas musculus</name>
    <dbReference type="NCBI Taxonomy" id="1915356"/>
    <lineage>
        <taxon>Eukaryota</taxon>
        <taxon>Metamonada</taxon>
        <taxon>Parabasalia</taxon>
        <taxon>Tritrichomonadida</taxon>
        <taxon>Tritrichomonadidae</taxon>
        <taxon>Tritrichomonas</taxon>
    </lineage>
</organism>
<protein>
    <recommendedName>
        <fullName evidence="3">dTDP-4-dehydrorhamnose 3,5-epimerase</fullName>
    </recommendedName>
</protein>
<evidence type="ECO:0008006" key="3">
    <source>
        <dbReference type="Google" id="ProtNLM"/>
    </source>
</evidence>
<comment type="caution">
    <text evidence="1">The sequence shown here is derived from an EMBL/GenBank/DDBJ whole genome shotgun (WGS) entry which is preliminary data.</text>
</comment>
<dbReference type="InterPro" id="IPR011051">
    <property type="entry name" value="RmlC_Cupin_sf"/>
</dbReference>
<accession>A0ABR2K0B1</accession>
<name>A0ABR2K0B1_9EUKA</name>
<dbReference type="PANTHER" id="PTHR21047">
    <property type="entry name" value="DTDP-6-DEOXY-D-GLUCOSE-3,5 EPIMERASE"/>
    <property type="match status" value="1"/>
</dbReference>
<dbReference type="EMBL" id="JAPFFF010000008">
    <property type="protein sequence ID" value="KAK8884151.1"/>
    <property type="molecule type" value="Genomic_DNA"/>
</dbReference>
<dbReference type="InterPro" id="IPR000888">
    <property type="entry name" value="RmlC-like"/>
</dbReference>
<dbReference type="PANTHER" id="PTHR21047:SF2">
    <property type="entry name" value="THYMIDINE DIPHOSPHO-4-KETO-RHAMNOSE 3,5-EPIMERASE"/>
    <property type="match status" value="1"/>
</dbReference>
<dbReference type="SUPFAM" id="SSF51182">
    <property type="entry name" value="RmlC-like cupins"/>
    <property type="match status" value="1"/>
</dbReference>